<evidence type="ECO:0000313" key="2">
    <source>
        <dbReference type="EMBL" id="MEK9500297.1"/>
    </source>
</evidence>
<accession>A0ABU9E6E0</accession>
<feature type="chain" id="PRO_5045058852" evidence="1">
    <location>
        <begin position="27"/>
        <end position="151"/>
    </location>
</feature>
<keyword evidence="1" id="KW-0732">Signal</keyword>
<name>A0ABU9E6E0_9BACT</name>
<dbReference type="Proteomes" id="UP001484239">
    <property type="component" value="Unassembled WGS sequence"/>
</dbReference>
<feature type="signal peptide" evidence="1">
    <location>
        <begin position="1"/>
        <end position="26"/>
    </location>
</feature>
<dbReference type="RefSeq" id="WP_405286444.1">
    <property type="nucleotide sequence ID" value="NZ_JBBHLI010000002.1"/>
</dbReference>
<evidence type="ECO:0000313" key="3">
    <source>
        <dbReference type="Proteomes" id="UP001484239"/>
    </source>
</evidence>
<dbReference type="Gene3D" id="3.30.1150.10">
    <property type="match status" value="1"/>
</dbReference>
<gene>
    <name evidence="2" type="ORF">WI372_04855</name>
</gene>
<dbReference type="SUPFAM" id="SSF74653">
    <property type="entry name" value="TolA/TonB C-terminal domain"/>
    <property type="match status" value="1"/>
</dbReference>
<dbReference type="EMBL" id="JBBHLI010000002">
    <property type="protein sequence ID" value="MEK9500297.1"/>
    <property type="molecule type" value="Genomic_DNA"/>
</dbReference>
<keyword evidence="3" id="KW-1185">Reference proteome</keyword>
<reference evidence="2 3" key="1">
    <citation type="submission" date="2024-02" db="EMBL/GenBank/DDBJ databases">
        <title>A novel Gemmatimonadota bacterium.</title>
        <authorList>
            <person name="Du Z.-J."/>
            <person name="Ye Y.-Q."/>
        </authorList>
    </citation>
    <scope>NUCLEOTIDE SEQUENCE [LARGE SCALE GENOMIC DNA]</scope>
    <source>
        <strain evidence="2 3">DH-20</strain>
    </source>
</reference>
<protein>
    <submittedName>
        <fullName evidence="2">Energy transducer TonB</fullName>
    </submittedName>
</protein>
<proteinExistence type="predicted"/>
<evidence type="ECO:0000256" key="1">
    <source>
        <dbReference type="SAM" id="SignalP"/>
    </source>
</evidence>
<comment type="caution">
    <text evidence="2">The sequence shown here is derived from an EMBL/GenBank/DDBJ whole genome shotgun (WGS) entry which is preliminary data.</text>
</comment>
<sequence length="151" mass="15862">MKGIRSLAHGLALLLALFGPSAGLSAQEPRCCDAVPEGETGVLVDAGPVPMNLEEIGDSLRSWIPASVGEPDASASATIWMQVSLSGVVLDTRIDTGSGSESMDAVFRRAAAALRFAPAVLDGSPVAVWIRLPFTIQVRQRRTTRALLGHD</sequence>
<organism evidence="2 3">
    <name type="scientific">Gaopeijia maritima</name>
    <dbReference type="NCBI Taxonomy" id="3119007"/>
    <lineage>
        <taxon>Bacteria</taxon>
        <taxon>Pseudomonadati</taxon>
        <taxon>Gemmatimonadota</taxon>
        <taxon>Longimicrobiia</taxon>
        <taxon>Gaopeijiales</taxon>
        <taxon>Gaopeijiaceae</taxon>
        <taxon>Gaopeijia</taxon>
    </lineage>
</organism>